<dbReference type="Proteomes" id="UP001172159">
    <property type="component" value="Unassembled WGS sequence"/>
</dbReference>
<protein>
    <submittedName>
        <fullName evidence="3">Uncharacterized protein</fullName>
    </submittedName>
</protein>
<keyword evidence="2" id="KW-1133">Transmembrane helix</keyword>
<evidence type="ECO:0000256" key="1">
    <source>
        <dbReference type="SAM" id="MobiDB-lite"/>
    </source>
</evidence>
<accession>A0AA40K477</accession>
<evidence type="ECO:0000313" key="4">
    <source>
        <dbReference type="Proteomes" id="UP001172159"/>
    </source>
</evidence>
<gene>
    <name evidence="3" type="ORF">B0T21DRAFT_359456</name>
</gene>
<feature type="region of interest" description="Disordered" evidence="1">
    <location>
        <begin position="67"/>
        <end position="93"/>
    </location>
</feature>
<feature type="transmembrane region" description="Helical" evidence="2">
    <location>
        <begin position="125"/>
        <end position="143"/>
    </location>
</feature>
<proteinExistence type="predicted"/>
<organism evidence="3 4">
    <name type="scientific">Apiosordaria backusii</name>
    <dbReference type="NCBI Taxonomy" id="314023"/>
    <lineage>
        <taxon>Eukaryota</taxon>
        <taxon>Fungi</taxon>
        <taxon>Dikarya</taxon>
        <taxon>Ascomycota</taxon>
        <taxon>Pezizomycotina</taxon>
        <taxon>Sordariomycetes</taxon>
        <taxon>Sordariomycetidae</taxon>
        <taxon>Sordariales</taxon>
        <taxon>Lasiosphaeriaceae</taxon>
        <taxon>Apiosordaria</taxon>
    </lineage>
</organism>
<evidence type="ECO:0000313" key="3">
    <source>
        <dbReference type="EMBL" id="KAK0745319.1"/>
    </source>
</evidence>
<sequence>MFLFKTKAEARREAQQKLDSIHNKLDDIDYKLTTINNHLNNLESVRHELEAHPPPNLYNWPNNLHVAQPMPSPPVPHAGTRTAPEQDPNATELRRHEGNVGGEEARGVELAVAQPVPSVEVGARINVFLVVFACLCLLLSLLFR</sequence>
<dbReference type="EMBL" id="JAUKTV010000002">
    <property type="protein sequence ID" value="KAK0745319.1"/>
    <property type="molecule type" value="Genomic_DNA"/>
</dbReference>
<dbReference type="AlphaFoldDB" id="A0AA40K477"/>
<reference evidence="3" key="1">
    <citation type="submission" date="2023-06" db="EMBL/GenBank/DDBJ databases">
        <title>Genome-scale phylogeny and comparative genomics of the fungal order Sordariales.</title>
        <authorList>
            <consortium name="Lawrence Berkeley National Laboratory"/>
            <person name="Hensen N."/>
            <person name="Bonometti L."/>
            <person name="Westerberg I."/>
            <person name="Brannstrom I.O."/>
            <person name="Guillou S."/>
            <person name="Cros-Aarteil S."/>
            <person name="Calhoun S."/>
            <person name="Haridas S."/>
            <person name="Kuo A."/>
            <person name="Mondo S."/>
            <person name="Pangilinan J."/>
            <person name="Riley R."/>
            <person name="Labutti K."/>
            <person name="Andreopoulos B."/>
            <person name="Lipzen A."/>
            <person name="Chen C."/>
            <person name="Yanf M."/>
            <person name="Daum C."/>
            <person name="Ng V."/>
            <person name="Clum A."/>
            <person name="Steindorff A."/>
            <person name="Ohm R."/>
            <person name="Martin F."/>
            <person name="Silar P."/>
            <person name="Natvig D."/>
            <person name="Lalanne C."/>
            <person name="Gautier V."/>
            <person name="Ament-Velasquez S.L."/>
            <person name="Kruys A."/>
            <person name="Hutchinson M.I."/>
            <person name="Powell A.J."/>
            <person name="Barry K."/>
            <person name="Miller A.N."/>
            <person name="Grigoriev I.V."/>
            <person name="Debuchy R."/>
            <person name="Gladieux P."/>
            <person name="Thoren M.H."/>
            <person name="Johannesson H."/>
        </authorList>
    </citation>
    <scope>NUCLEOTIDE SEQUENCE</scope>
    <source>
        <strain evidence="3">CBS 540.89</strain>
    </source>
</reference>
<evidence type="ECO:0000256" key="2">
    <source>
        <dbReference type="SAM" id="Phobius"/>
    </source>
</evidence>
<keyword evidence="2" id="KW-0812">Transmembrane</keyword>
<keyword evidence="2" id="KW-0472">Membrane</keyword>
<comment type="caution">
    <text evidence="3">The sequence shown here is derived from an EMBL/GenBank/DDBJ whole genome shotgun (WGS) entry which is preliminary data.</text>
</comment>
<name>A0AA40K477_9PEZI</name>
<keyword evidence="4" id="KW-1185">Reference proteome</keyword>